<comment type="pathway">
    <text evidence="1">Lipid metabolism.</text>
</comment>
<keyword evidence="2 5" id="KW-0808">Transferase</keyword>
<dbReference type="Pfam" id="PF01553">
    <property type="entry name" value="Acyltransferase"/>
    <property type="match status" value="1"/>
</dbReference>
<reference evidence="5 6" key="1">
    <citation type="submission" date="2020-03" db="EMBL/GenBank/DDBJ databases">
        <title>Sphingomonas sp. nov., isolated from fish.</title>
        <authorList>
            <person name="Hyun D.-W."/>
            <person name="Bae J.-W."/>
        </authorList>
    </citation>
    <scope>NUCLEOTIDE SEQUENCE [LARGE SCALE GENOMIC DNA]</scope>
    <source>
        <strain evidence="5 6">HDW15B</strain>
    </source>
</reference>
<dbReference type="SUPFAM" id="SSF69593">
    <property type="entry name" value="Glycerol-3-phosphate (1)-acyltransferase"/>
    <property type="match status" value="1"/>
</dbReference>
<dbReference type="PANTHER" id="PTHR10434:SF40">
    <property type="entry name" value="1-ACYL-SN-GLYCEROL-3-PHOSPHATE ACYLTRANSFERASE"/>
    <property type="match status" value="1"/>
</dbReference>
<evidence type="ECO:0000259" key="4">
    <source>
        <dbReference type="SMART" id="SM00563"/>
    </source>
</evidence>
<sequence length="227" mass="25054">MMWLRSLLFTLLFYPLTLVLVIAGIVASPFGTGPMRAVVHSWANAHHWLTRHLIGIRMIVEGEIPAEPMLIAIKHQAMFETVEALRLARTPVVVIKRELSDLPLFGWLTRRYGVIPVDREAGAKALRTMLTLGRQAIAAGRPIVIFPEGTRVPPGQTPPLRSGFAGLYRGLDLPVLPVAMDSGRLWGRGLLKRGGTIRFKVGEIIPSGLKRDEIEARVHAAINALEN</sequence>
<dbReference type="EMBL" id="CP049869">
    <property type="protein sequence ID" value="QIK80005.1"/>
    <property type="molecule type" value="Genomic_DNA"/>
</dbReference>
<keyword evidence="3 5" id="KW-0012">Acyltransferase</keyword>
<dbReference type="CDD" id="cd07989">
    <property type="entry name" value="LPLAT_AGPAT-like"/>
    <property type="match status" value="1"/>
</dbReference>
<feature type="domain" description="Phospholipid/glycerol acyltransferase" evidence="4">
    <location>
        <begin position="69"/>
        <end position="183"/>
    </location>
</feature>
<keyword evidence="6" id="KW-1185">Reference proteome</keyword>
<evidence type="ECO:0000256" key="3">
    <source>
        <dbReference type="ARBA" id="ARBA00023315"/>
    </source>
</evidence>
<proteinExistence type="predicted"/>
<evidence type="ECO:0000313" key="6">
    <source>
        <dbReference type="Proteomes" id="UP000503222"/>
    </source>
</evidence>
<name>A0A6G7YTD8_9SPHN</name>
<dbReference type="Proteomes" id="UP000503222">
    <property type="component" value="Chromosome"/>
</dbReference>
<evidence type="ECO:0000313" key="5">
    <source>
        <dbReference type="EMBL" id="QIK80005.1"/>
    </source>
</evidence>
<dbReference type="SMART" id="SM00563">
    <property type="entry name" value="PlsC"/>
    <property type="match status" value="1"/>
</dbReference>
<accession>A0A6G7YTD8</accession>
<dbReference type="GO" id="GO:0006654">
    <property type="term" value="P:phosphatidic acid biosynthetic process"/>
    <property type="evidence" value="ECO:0007669"/>
    <property type="project" value="TreeGrafter"/>
</dbReference>
<protein>
    <submittedName>
        <fullName evidence="5">1-acyl-sn-glycerol-3-phosphate acyltransferase</fullName>
    </submittedName>
</protein>
<evidence type="ECO:0000256" key="2">
    <source>
        <dbReference type="ARBA" id="ARBA00022679"/>
    </source>
</evidence>
<dbReference type="AlphaFoldDB" id="A0A6G7YTD8"/>
<dbReference type="InterPro" id="IPR002123">
    <property type="entry name" value="Plipid/glycerol_acylTrfase"/>
</dbReference>
<evidence type="ECO:0000256" key="1">
    <source>
        <dbReference type="ARBA" id="ARBA00005189"/>
    </source>
</evidence>
<dbReference type="KEGG" id="spii:G7077_07260"/>
<organism evidence="5 6">
    <name type="scientific">Sphingomonas piscis</name>
    <dbReference type="NCBI Taxonomy" id="2714943"/>
    <lineage>
        <taxon>Bacteria</taxon>
        <taxon>Pseudomonadati</taxon>
        <taxon>Pseudomonadota</taxon>
        <taxon>Alphaproteobacteria</taxon>
        <taxon>Sphingomonadales</taxon>
        <taxon>Sphingomonadaceae</taxon>
        <taxon>Sphingomonas</taxon>
    </lineage>
</organism>
<dbReference type="PANTHER" id="PTHR10434">
    <property type="entry name" value="1-ACYL-SN-GLYCEROL-3-PHOSPHATE ACYLTRANSFERASE"/>
    <property type="match status" value="1"/>
</dbReference>
<dbReference type="GO" id="GO:0003841">
    <property type="term" value="F:1-acylglycerol-3-phosphate O-acyltransferase activity"/>
    <property type="evidence" value="ECO:0007669"/>
    <property type="project" value="TreeGrafter"/>
</dbReference>
<gene>
    <name evidence="5" type="ORF">G7077_07260</name>
</gene>